<protein>
    <submittedName>
        <fullName evidence="3">PiggyBac transposable element-derived protein 2</fullName>
    </submittedName>
</protein>
<keyword evidence="4" id="KW-1185">Reference proteome</keyword>
<evidence type="ECO:0000259" key="2">
    <source>
        <dbReference type="Pfam" id="PF13843"/>
    </source>
</evidence>
<name>A0A0V1KYU5_9BILA</name>
<dbReference type="PANTHER" id="PTHR47272:SF1">
    <property type="entry name" value="PIGGYBAC TRANSPOSABLE ELEMENT-DERIVED PROTEIN 3-LIKE"/>
    <property type="match status" value="1"/>
</dbReference>
<proteinExistence type="predicted"/>
<dbReference type="PANTHER" id="PTHR47272">
    <property type="entry name" value="DDE_TNP_1_7 DOMAIN-CONTAINING PROTEIN"/>
    <property type="match status" value="1"/>
</dbReference>
<dbReference type="STRING" id="6335.A0A0V1KYU5"/>
<dbReference type="Pfam" id="PF13843">
    <property type="entry name" value="DDE_Tnp_1_7"/>
    <property type="match status" value="1"/>
</dbReference>
<reference evidence="3 4" key="1">
    <citation type="submission" date="2015-05" db="EMBL/GenBank/DDBJ databases">
        <title>Evolution of Trichinella species and genotypes.</title>
        <authorList>
            <person name="Korhonen P.K."/>
            <person name="Edoardo P."/>
            <person name="Giuseppe L.R."/>
            <person name="Gasser R.B."/>
        </authorList>
    </citation>
    <scope>NUCLEOTIDE SEQUENCE [LARGE SCALE GENOMIC DNA]</scope>
    <source>
        <strain evidence="3">ISS10</strain>
    </source>
</reference>
<organism evidence="3 4">
    <name type="scientific">Trichinella nativa</name>
    <dbReference type="NCBI Taxonomy" id="6335"/>
    <lineage>
        <taxon>Eukaryota</taxon>
        <taxon>Metazoa</taxon>
        <taxon>Ecdysozoa</taxon>
        <taxon>Nematoda</taxon>
        <taxon>Enoplea</taxon>
        <taxon>Dorylaimia</taxon>
        <taxon>Trichinellida</taxon>
        <taxon>Trichinellidae</taxon>
        <taxon>Trichinella</taxon>
    </lineage>
</organism>
<comment type="caution">
    <text evidence="3">The sequence shown here is derived from an EMBL/GenBank/DDBJ whole genome shotgun (WGS) entry which is preliminary data.</text>
</comment>
<dbReference type="Proteomes" id="UP000054721">
    <property type="component" value="Unassembled WGS sequence"/>
</dbReference>
<dbReference type="EMBL" id="JYDW01000192">
    <property type="protein sequence ID" value="KRZ52480.1"/>
    <property type="molecule type" value="Genomic_DNA"/>
</dbReference>
<feature type="non-terminal residue" evidence="3">
    <location>
        <position position="1"/>
    </location>
</feature>
<evidence type="ECO:0000256" key="1">
    <source>
        <dbReference type="SAM" id="MobiDB-lite"/>
    </source>
</evidence>
<dbReference type="OrthoDB" id="10030973at2759"/>
<gene>
    <name evidence="3" type="primary">PGBD2</name>
    <name evidence="3" type="ORF">T02_3796</name>
</gene>
<dbReference type="InterPro" id="IPR029526">
    <property type="entry name" value="PGBD"/>
</dbReference>
<sequence length="442" mass="51110">LREYFRQYFHLTLLNHIVEQSHITESELEAFLGTLLKMGLVPKPRYSMYWSTELRCDAIADAMSRNRFREVLRYLHFNDNSEAVLDRESPRYDRLASANDACSIDEEIIPYKGRNKLKQYIPKKPKKWGFKVNARTGVSGLLYDFCFYEGKLPRVKKPSGCLSFDVVMKLCETVPKHRNFKIFFDNYFTHLDLQLRLLKKGIHTIGTIRRNRLKNAPLKTEKELKKAGRGAFHVCTTAENNLCIVRWHDSAVVDLSSTYVCTQLVCKVKRWSKKEKTLVDVSCPAIVKEYNKYMGGVDLAGMLQALYRIDYRIVNGWLQYKRDLKTSEVASSSQKDLMHFTLDVAESLTKVNKAYARKSRGRVSVTANTETSRRRVRRPEPTTAARFDQVAHWPEIINQKNRCRNCQKTSRSKKEIDGKAQCISFQVLSDLFSSNATTDPNG</sequence>
<feature type="domain" description="PiggyBac transposable element-derived protein" evidence="2">
    <location>
        <begin position="18"/>
        <end position="312"/>
    </location>
</feature>
<feature type="region of interest" description="Disordered" evidence="1">
    <location>
        <begin position="362"/>
        <end position="381"/>
    </location>
</feature>
<accession>A0A0V1KYU5</accession>
<evidence type="ECO:0000313" key="3">
    <source>
        <dbReference type="EMBL" id="KRZ52480.1"/>
    </source>
</evidence>
<evidence type="ECO:0000313" key="4">
    <source>
        <dbReference type="Proteomes" id="UP000054721"/>
    </source>
</evidence>
<dbReference type="AlphaFoldDB" id="A0A0V1KYU5"/>